<keyword evidence="2" id="KW-1133">Transmembrane helix</keyword>
<protein>
    <submittedName>
        <fullName evidence="3">Uncharacterized protein</fullName>
    </submittedName>
</protein>
<feature type="region of interest" description="Disordered" evidence="1">
    <location>
        <begin position="1"/>
        <end position="44"/>
    </location>
</feature>
<keyword evidence="2" id="KW-0812">Transmembrane</keyword>
<accession>A0ABT5SQ28</accession>
<proteinExistence type="predicted"/>
<keyword evidence="4" id="KW-1185">Reference proteome</keyword>
<reference evidence="3 4" key="1">
    <citation type="submission" date="2023-02" db="EMBL/GenBank/DDBJ databases">
        <title>Genome sequencing required for Actinomycetospora new species description.</title>
        <authorList>
            <person name="Saimee Y."/>
            <person name="Duangmal K."/>
        </authorList>
    </citation>
    <scope>NUCLEOTIDE SEQUENCE [LARGE SCALE GENOMIC DNA]</scope>
    <source>
        <strain evidence="3 4">DW7H6</strain>
    </source>
</reference>
<keyword evidence="2" id="KW-0472">Membrane</keyword>
<dbReference type="RefSeq" id="WP_274198441.1">
    <property type="nucleotide sequence ID" value="NZ_JAQZAO010000001.1"/>
</dbReference>
<dbReference type="EMBL" id="JAQZAO010000001">
    <property type="protein sequence ID" value="MDD7963888.1"/>
    <property type="molecule type" value="Genomic_DNA"/>
</dbReference>
<gene>
    <name evidence="3" type="ORF">PGB27_00885</name>
</gene>
<evidence type="ECO:0000256" key="1">
    <source>
        <dbReference type="SAM" id="MobiDB-lite"/>
    </source>
</evidence>
<name>A0ABT5SQ28_9PSEU</name>
<feature type="transmembrane region" description="Helical" evidence="2">
    <location>
        <begin position="67"/>
        <end position="89"/>
    </location>
</feature>
<sequence>MGSRTPGPAVDGRCSPCSAARTRRRSERSSSPGPSAPRSTDYVGDNRTLWVDRYGDPVPPPRDAVEVVVLAAPVLAVAAAAGMIGAWLVTTRRSPGRRC</sequence>
<comment type="caution">
    <text evidence="3">The sequence shown here is derived from an EMBL/GenBank/DDBJ whole genome shotgun (WGS) entry which is preliminary data.</text>
</comment>
<evidence type="ECO:0000313" key="3">
    <source>
        <dbReference type="EMBL" id="MDD7963888.1"/>
    </source>
</evidence>
<evidence type="ECO:0000313" key="4">
    <source>
        <dbReference type="Proteomes" id="UP001300763"/>
    </source>
</evidence>
<organism evidence="3 4">
    <name type="scientific">Actinomycetospora lemnae</name>
    <dbReference type="NCBI Taxonomy" id="3019891"/>
    <lineage>
        <taxon>Bacteria</taxon>
        <taxon>Bacillati</taxon>
        <taxon>Actinomycetota</taxon>
        <taxon>Actinomycetes</taxon>
        <taxon>Pseudonocardiales</taxon>
        <taxon>Pseudonocardiaceae</taxon>
        <taxon>Actinomycetospora</taxon>
    </lineage>
</organism>
<evidence type="ECO:0000256" key="2">
    <source>
        <dbReference type="SAM" id="Phobius"/>
    </source>
</evidence>
<dbReference type="Proteomes" id="UP001300763">
    <property type="component" value="Unassembled WGS sequence"/>
</dbReference>
<feature type="compositionally biased region" description="Low complexity" evidence="1">
    <location>
        <begin position="29"/>
        <end position="39"/>
    </location>
</feature>